<dbReference type="AlphaFoldDB" id="A0A2S7INL6"/>
<organism evidence="10 11">
    <name type="scientific">Siphonobacter curvatus</name>
    <dbReference type="NCBI Taxonomy" id="2094562"/>
    <lineage>
        <taxon>Bacteria</taxon>
        <taxon>Pseudomonadati</taxon>
        <taxon>Bacteroidota</taxon>
        <taxon>Cytophagia</taxon>
        <taxon>Cytophagales</taxon>
        <taxon>Cytophagaceae</taxon>
        <taxon>Siphonobacter</taxon>
    </lineage>
</organism>
<dbReference type="Pfam" id="PF00512">
    <property type="entry name" value="HisKA"/>
    <property type="match status" value="1"/>
</dbReference>
<dbReference type="SUPFAM" id="SSF55874">
    <property type="entry name" value="ATPase domain of HSP90 chaperone/DNA topoisomerase II/histidine kinase"/>
    <property type="match status" value="1"/>
</dbReference>
<dbReference type="PROSITE" id="PS50109">
    <property type="entry name" value="HIS_KIN"/>
    <property type="match status" value="1"/>
</dbReference>
<keyword evidence="4" id="KW-0808">Transferase</keyword>
<proteinExistence type="predicted"/>
<keyword evidence="3" id="KW-0597">Phosphoprotein</keyword>
<dbReference type="EMBL" id="PTRA01000001">
    <property type="protein sequence ID" value="PQA59323.1"/>
    <property type="molecule type" value="Genomic_DNA"/>
</dbReference>
<keyword evidence="5 8" id="KW-0812">Transmembrane</keyword>
<evidence type="ECO:0000256" key="2">
    <source>
        <dbReference type="ARBA" id="ARBA00012438"/>
    </source>
</evidence>
<dbReference type="SMART" id="SM00388">
    <property type="entry name" value="HisKA"/>
    <property type="match status" value="1"/>
</dbReference>
<dbReference type="Proteomes" id="UP000239590">
    <property type="component" value="Unassembled WGS sequence"/>
</dbReference>
<protein>
    <recommendedName>
        <fullName evidence="2">histidine kinase</fullName>
        <ecNumber evidence="2">2.7.13.3</ecNumber>
    </recommendedName>
</protein>
<dbReference type="PANTHER" id="PTHR45436">
    <property type="entry name" value="SENSOR HISTIDINE KINASE YKOH"/>
    <property type="match status" value="1"/>
</dbReference>
<keyword evidence="6 10" id="KW-0418">Kinase</keyword>
<evidence type="ECO:0000256" key="3">
    <source>
        <dbReference type="ARBA" id="ARBA00022553"/>
    </source>
</evidence>
<gene>
    <name evidence="10" type="ORF">C5O19_06635</name>
</gene>
<evidence type="ECO:0000256" key="5">
    <source>
        <dbReference type="ARBA" id="ARBA00022692"/>
    </source>
</evidence>
<dbReference type="OrthoDB" id="1522504at2"/>
<comment type="caution">
    <text evidence="10">The sequence shown here is derived from an EMBL/GenBank/DDBJ whole genome shotgun (WGS) entry which is preliminary data.</text>
</comment>
<feature type="domain" description="Histidine kinase" evidence="9">
    <location>
        <begin position="217"/>
        <end position="411"/>
    </location>
</feature>
<accession>A0A2S7INL6</accession>
<dbReference type="RefSeq" id="WP_104710728.1">
    <property type="nucleotide sequence ID" value="NZ_PTRA01000001.1"/>
</dbReference>
<comment type="catalytic activity">
    <reaction evidence="1">
        <text>ATP + protein L-histidine = ADP + protein N-phospho-L-histidine.</text>
        <dbReference type="EC" id="2.7.13.3"/>
    </reaction>
</comment>
<evidence type="ECO:0000313" key="11">
    <source>
        <dbReference type="Proteomes" id="UP000239590"/>
    </source>
</evidence>
<dbReference type="InterPro" id="IPR050428">
    <property type="entry name" value="TCS_sensor_his_kinase"/>
</dbReference>
<evidence type="ECO:0000259" key="9">
    <source>
        <dbReference type="PROSITE" id="PS50109"/>
    </source>
</evidence>
<keyword evidence="11" id="KW-1185">Reference proteome</keyword>
<dbReference type="GO" id="GO:0005886">
    <property type="term" value="C:plasma membrane"/>
    <property type="evidence" value="ECO:0007669"/>
    <property type="project" value="TreeGrafter"/>
</dbReference>
<dbReference type="InterPro" id="IPR003661">
    <property type="entry name" value="HisK_dim/P_dom"/>
</dbReference>
<evidence type="ECO:0000313" key="10">
    <source>
        <dbReference type="EMBL" id="PQA59323.1"/>
    </source>
</evidence>
<evidence type="ECO:0000256" key="1">
    <source>
        <dbReference type="ARBA" id="ARBA00000085"/>
    </source>
</evidence>
<keyword evidence="7 8" id="KW-1133">Transmembrane helix</keyword>
<feature type="transmembrane region" description="Helical" evidence="8">
    <location>
        <begin position="131"/>
        <end position="150"/>
    </location>
</feature>
<dbReference type="Gene3D" id="1.10.287.130">
    <property type="match status" value="1"/>
</dbReference>
<dbReference type="SUPFAM" id="SSF47384">
    <property type="entry name" value="Homodimeric domain of signal transducing histidine kinase"/>
    <property type="match status" value="1"/>
</dbReference>
<dbReference type="InterPro" id="IPR003594">
    <property type="entry name" value="HATPase_dom"/>
</dbReference>
<dbReference type="CDD" id="cd00082">
    <property type="entry name" value="HisKA"/>
    <property type="match status" value="1"/>
</dbReference>
<dbReference type="Gene3D" id="3.30.565.10">
    <property type="entry name" value="Histidine kinase-like ATPase, C-terminal domain"/>
    <property type="match status" value="1"/>
</dbReference>
<keyword evidence="8" id="KW-0472">Membrane</keyword>
<dbReference type="GO" id="GO:0000155">
    <property type="term" value="F:phosphorelay sensor kinase activity"/>
    <property type="evidence" value="ECO:0007669"/>
    <property type="project" value="InterPro"/>
</dbReference>
<evidence type="ECO:0000256" key="8">
    <source>
        <dbReference type="SAM" id="Phobius"/>
    </source>
</evidence>
<sequence length="423" mass="49318">MRLLEKTNRIYLLFSVILYLATALAFYGIIKWLIYDEVENRLLVEKRDFQLYIQHYGWTANSYFVENKIEVELGRVPAGFQESFKDTLIEDRYTQKLVPFRQLTFYESIKGVEHRVAIRKSMIQSYRLMEAITFTMATVLALLLAGTYWFQDRLSGRIWQPFYETLSRIKQFDLVRGQHLQLDQPDIIEFKELNEVLQKMSDQILHDYLNLKEFTENASHELQTPLALITAKVEELIQSEHLTEKQTRWIQTIYEASLRMSRLYQGLLLLAKIENRQFANEQPINLSDQLLERLWDMEELLQHKGIRLHTAVEAPFWANLPPVLAENLVTNLVSNALRHNVPQGEIRLRSTDSALCLSNTGHPLQNDPNDLFSRFKKQGGSSESVGLGLSIVKEICDNYGLQIRYAEIGGIHEFCITKKKVDE</sequence>
<feature type="transmembrane region" description="Helical" evidence="8">
    <location>
        <begin position="12"/>
        <end position="34"/>
    </location>
</feature>
<dbReference type="InterPro" id="IPR036097">
    <property type="entry name" value="HisK_dim/P_sf"/>
</dbReference>
<evidence type="ECO:0000256" key="7">
    <source>
        <dbReference type="ARBA" id="ARBA00022989"/>
    </source>
</evidence>
<evidence type="ECO:0000256" key="4">
    <source>
        <dbReference type="ARBA" id="ARBA00022679"/>
    </source>
</evidence>
<dbReference type="Pfam" id="PF02518">
    <property type="entry name" value="HATPase_c"/>
    <property type="match status" value="1"/>
</dbReference>
<dbReference type="EC" id="2.7.13.3" evidence="2"/>
<dbReference type="InterPro" id="IPR036890">
    <property type="entry name" value="HATPase_C_sf"/>
</dbReference>
<dbReference type="SMART" id="SM00387">
    <property type="entry name" value="HATPase_c"/>
    <property type="match status" value="1"/>
</dbReference>
<dbReference type="PANTHER" id="PTHR45436:SF5">
    <property type="entry name" value="SENSOR HISTIDINE KINASE TRCS"/>
    <property type="match status" value="1"/>
</dbReference>
<evidence type="ECO:0000256" key="6">
    <source>
        <dbReference type="ARBA" id="ARBA00022777"/>
    </source>
</evidence>
<dbReference type="InterPro" id="IPR005467">
    <property type="entry name" value="His_kinase_dom"/>
</dbReference>
<name>A0A2S7INL6_9BACT</name>
<reference evidence="11" key="1">
    <citation type="submission" date="2018-02" db="EMBL/GenBank/DDBJ databases">
        <title>Genome sequencing of Solimonas sp. HR-BB.</title>
        <authorList>
            <person name="Lee Y."/>
            <person name="Jeon C.O."/>
        </authorList>
    </citation>
    <scope>NUCLEOTIDE SEQUENCE [LARGE SCALE GENOMIC DNA]</scope>
    <source>
        <strain evidence="11">HR-U</strain>
    </source>
</reference>